<dbReference type="Proteomes" id="UP000823775">
    <property type="component" value="Unassembled WGS sequence"/>
</dbReference>
<evidence type="ECO:0000313" key="2">
    <source>
        <dbReference type="EMBL" id="MCE5165869.1"/>
    </source>
</evidence>
<keyword evidence="3" id="KW-1185">Reference proteome</keyword>
<reference evidence="2 3" key="1">
    <citation type="journal article" date="2021" name="BMC Genomics">
        <title>Datura genome reveals duplications of psychoactive alkaloid biosynthetic genes and high mutation rate following tissue culture.</title>
        <authorList>
            <person name="Rajewski A."/>
            <person name="Carter-House D."/>
            <person name="Stajich J."/>
            <person name="Litt A."/>
        </authorList>
    </citation>
    <scope>NUCLEOTIDE SEQUENCE [LARGE SCALE GENOMIC DNA]</scope>
    <source>
        <strain evidence="2">AR-01</strain>
    </source>
</reference>
<dbReference type="SUPFAM" id="SSF53756">
    <property type="entry name" value="UDP-Glycosyltransferase/glycogen phosphorylase"/>
    <property type="match status" value="1"/>
</dbReference>
<proteinExistence type="predicted"/>
<keyword evidence="1" id="KW-0808">Transferase</keyword>
<dbReference type="Gene3D" id="3.40.50.2000">
    <property type="entry name" value="Glycogen Phosphorylase B"/>
    <property type="match status" value="1"/>
</dbReference>
<evidence type="ECO:0000313" key="3">
    <source>
        <dbReference type="Proteomes" id="UP000823775"/>
    </source>
</evidence>
<dbReference type="PANTHER" id="PTHR48044:SF14">
    <property type="entry name" value="GLYCOSYLTRANSFERASE"/>
    <property type="match status" value="1"/>
</dbReference>
<organism evidence="2 3">
    <name type="scientific">Datura stramonium</name>
    <name type="common">Jimsonweed</name>
    <name type="synonym">Common thornapple</name>
    <dbReference type="NCBI Taxonomy" id="4076"/>
    <lineage>
        <taxon>Eukaryota</taxon>
        <taxon>Viridiplantae</taxon>
        <taxon>Streptophyta</taxon>
        <taxon>Embryophyta</taxon>
        <taxon>Tracheophyta</taxon>
        <taxon>Spermatophyta</taxon>
        <taxon>Magnoliopsida</taxon>
        <taxon>eudicotyledons</taxon>
        <taxon>Gunneridae</taxon>
        <taxon>Pentapetalae</taxon>
        <taxon>asterids</taxon>
        <taxon>lamiids</taxon>
        <taxon>Solanales</taxon>
        <taxon>Solanaceae</taxon>
        <taxon>Solanoideae</taxon>
        <taxon>Datureae</taxon>
        <taxon>Datura</taxon>
    </lineage>
</organism>
<gene>
    <name evidence="2" type="ORF">HAX54_012733</name>
</gene>
<dbReference type="InterPro" id="IPR002213">
    <property type="entry name" value="UDP_glucos_trans"/>
</dbReference>
<dbReference type="Pfam" id="PF00201">
    <property type="entry name" value="UDPGT"/>
    <property type="match status" value="1"/>
</dbReference>
<comment type="caution">
    <text evidence="2">The sequence shown here is derived from an EMBL/GenBank/DDBJ whole genome shotgun (WGS) entry which is preliminary data.</text>
</comment>
<protein>
    <submittedName>
        <fullName evidence="2">Uncharacterized protein</fullName>
    </submittedName>
</protein>
<name>A0ABS8Y3I2_DATST</name>
<accession>A0ABS8Y3I2</accession>
<sequence>MRSYFSHLFVKPDVEFPFQALRLRPYDLTRAHEVVKEHGEDDDPEVRAPEEFTGMMLIGTSREMEGKYIDHMSEIIKFKRDGYGRMGSTSKNSDSFEYRGFVSHWGWNSISESIDYGIPVIAMPMDLDQPMNAKLIVEIGVALEVLRDDNGALQREDIARVIKDVICGKCGENLRCNVRNLGEMLRSKNMEDIDVAVLKLTQLCHEKNESKNC</sequence>
<dbReference type="EMBL" id="JACEIK010017471">
    <property type="protein sequence ID" value="MCE5165869.1"/>
    <property type="molecule type" value="Genomic_DNA"/>
</dbReference>
<dbReference type="PANTHER" id="PTHR48044">
    <property type="entry name" value="GLYCOSYLTRANSFERASE"/>
    <property type="match status" value="1"/>
</dbReference>
<evidence type="ECO:0000256" key="1">
    <source>
        <dbReference type="ARBA" id="ARBA00022679"/>
    </source>
</evidence>